<organism evidence="1 2">
    <name type="scientific">Periweissella fabalis</name>
    <dbReference type="NCBI Taxonomy" id="1070421"/>
    <lineage>
        <taxon>Bacteria</taxon>
        <taxon>Bacillati</taxon>
        <taxon>Bacillota</taxon>
        <taxon>Bacilli</taxon>
        <taxon>Lactobacillales</taxon>
        <taxon>Lactobacillaceae</taxon>
        <taxon>Periweissella</taxon>
    </lineage>
</organism>
<proteinExistence type="predicted"/>
<dbReference type="AlphaFoldDB" id="A0A7X6N6K5"/>
<protein>
    <submittedName>
        <fullName evidence="1">Uncharacterized protein</fullName>
    </submittedName>
</protein>
<sequence>MMNIDSLNNQLKATDDRLNQVFKALKDIYLIDSTPAPLVVTQELGYDIKAYTHLYNSIEFVIGKLTALVDVLDSKGFTNIDGTQLTGVSPIWPANEIGLDSLNDGYQEIISDLQQATNKVVQAAKINGLSI</sequence>
<dbReference type="Proteomes" id="UP000549765">
    <property type="component" value="Unassembled WGS sequence"/>
</dbReference>
<reference evidence="1 2" key="1">
    <citation type="submission" date="2020-04" db="EMBL/GenBank/DDBJ databases">
        <title>MicrobeNet Type strains.</title>
        <authorList>
            <person name="Nicholson A.C."/>
        </authorList>
    </citation>
    <scope>NUCLEOTIDE SEQUENCE [LARGE SCALE GENOMIC DNA]</scope>
    <source>
        <strain evidence="1 2">CCUG 61472</strain>
    </source>
</reference>
<comment type="caution">
    <text evidence="1">The sequence shown here is derived from an EMBL/GenBank/DDBJ whole genome shotgun (WGS) entry which is preliminary data.</text>
</comment>
<accession>A0A7X6N6K5</accession>
<dbReference type="RefSeq" id="WP_168722735.1">
    <property type="nucleotide sequence ID" value="NZ_JAAXPN010000012.1"/>
</dbReference>
<name>A0A7X6N6K5_9LACO</name>
<dbReference type="EMBL" id="JAAXPN010000012">
    <property type="protein sequence ID" value="NKZ24940.1"/>
    <property type="molecule type" value="Genomic_DNA"/>
</dbReference>
<gene>
    <name evidence="1" type="ORF">HF964_09085</name>
</gene>
<keyword evidence="2" id="KW-1185">Reference proteome</keyword>
<evidence type="ECO:0000313" key="2">
    <source>
        <dbReference type="Proteomes" id="UP000549765"/>
    </source>
</evidence>
<evidence type="ECO:0000313" key="1">
    <source>
        <dbReference type="EMBL" id="NKZ24940.1"/>
    </source>
</evidence>